<dbReference type="EMBL" id="NEDP02001444">
    <property type="protein sequence ID" value="OWF53269.1"/>
    <property type="molecule type" value="Genomic_DNA"/>
</dbReference>
<keyword evidence="5" id="KW-1185">Reference proteome</keyword>
<protein>
    <submittedName>
        <fullName evidence="4">Transmembrane and ubiquitin-like domain-containing protein 1</fullName>
    </submittedName>
</protein>
<dbReference type="SMART" id="SM00213">
    <property type="entry name" value="UBQ"/>
    <property type="match status" value="1"/>
</dbReference>
<evidence type="ECO:0000313" key="4">
    <source>
        <dbReference type="EMBL" id="OWF53269.1"/>
    </source>
</evidence>
<feature type="compositionally biased region" description="Low complexity" evidence="1">
    <location>
        <begin position="265"/>
        <end position="276"/>
    </location>
</feature>
<dbReference type="Pfam" id="PF00240">
    <property type="entry name" value="ubiquitin"/>
    <property type="match status" value="1"/>
</dbReference>
<dbReference type="CDD" id="cd17057">
    <property type="entry name" value="Ubl_TMUB1_like"/>
    <property type="match status" value="1"/>
</dbReference>
<feature type="region of interest" description="Disordered" evidence="1">
    <location>
        <begin position="55"/>
        <end position="122"/>
    </location>
</feature>
<dbReference type="SUPFAM" id="SSF54236">
    <property type="entry name" value="Ubiquitin-like"/>
    <property type="match status" value="1"/>
</dbReference>
<feature type="compositionally biased region" description="Polar residues" evidence="1">
    <location>
        <begin position="79"/>
        <end position="93"/>
    </location>
</feature>
<feature type="compositionally biased region" description="Polar residues" evidence="1">
    <location>
        <begin position="236"/>
        <end position="249"/>
    </location>
</feature>
<dbReference type="InterPro" id="IPR040352">
    <property type="entry name" value="TMUB1/2"/>
</dbReference>
<reference evidence="4 5" key="1">
    <citation type="journal article" date="2017" name="Nat. Ecol. Evol.">
        <title>Scallop genome provides insights into evolution of bilaterian karyotype and development.</title>
        <authorList>
            <person name="Wang S."/>
            <person name="Zhang J."/>
            <person name="Jiao W."/>
            <person name="Li J."/>
            <person name="Xun X."/>
            <person name="Sun Y."/>
            <person name="Guo X."/>
            <person name="Huan P."/>
            <person name="Dong B."/>
            <person name="Zhang L."/>
            <person name="Hu X."/>
            <person name="Sun X."/>
            <person name="Wang J."/>
            <person name="Zhao C."/>
            <person name="Wang Y."/>
            <person name="Wang D."/>
            <person name="Huang X."/>
            <person name="Wang R."/>
            <person name="Lv J."/>
            <person name="Li Y."/>
            <person name="Zhang Z."/>
            <person name="Liu B."/>
            <person name="Lu W."/>
            <person name="Hui Y."/>
            <person name="Liang J."/>
            <person name="Zhou Z."/>
            <person name="Hou R."/>
            <person name="Li X."/>
            <person name="Liu Y."/>
            <person name="Li H."/>
            <person name="Ning X."/>
            <person name="Lin Y."/>
            <person name="Zhao L."/>
            <person name="Xing Q."/>
            <person name="Dou J."/>
            <person name="Li Y."/>
            <person name="Mao J."/>
            <person name="Guo H."/>
            <person name="Dou H."/>
            <person name="Li T."/>
            <person name="Mu C."/>
            <person name="Jiang W."/>
            <person name="Fu Q."/>
            <person name="Fu X."/>
            <person name="Miao Y."/>
            <person name="Liu J."/>
            <person name="Yu Q."/>
            <person name="Li R."/>
            <person name="Liao H."/>
            <person name="Li X."/>
            <person name="Kong Y."/>
            <person name="Jiang Z."/>
            <person name="Chourrout D."/>
            <person name="Li R."/>
            <person name="Bao Z."/>
        </authorList>
    </citation>
    <scope>NUCLEOTIDE SEQUENCE [LARGE SCALE GENOMIC DNA]</scope>
    <source>
        <strain evidence="4 5">PY_sf001</strain>
    </source>
</reference>
<keyword evidence="2" id="KW-0472">Membrane</keyword>
<dbReference type="GO" id="GO:0036503">
    <property type="term" value="P:ERAD pathway"/>
    <property type="evidence" value="ECO:0007669"/>
    <property type="project" value="InterPro"/>
</dbReference>
<comment type="caution">
    <text evidence="4">The sequence shown here is derived from an EMBL/GenBank/DDBJ whole genome shotgun (WGS) entry which is preliminary data.</text>
</comment>
<feature type="region of interest" description="Disordered" evidence="1">
    <location>
        <begin position="213"/>
        <end position="292"/>
    </location>
</feature>
<dbReference type="PROSITE" id="PS50053">
    <property type="entry name" value="UBIQUITIN_2"/>
    <property type="match status" value="1"/>
</dbReference>
<feature type="domain" description="Ubiquitin-like" evidence="3">
    <location>
        <begin position="303"/>
        <end position="379"/>
    </location>
</feature>
<evidence type="ECO:0000313" key="5">
    <source>
        <dbReference type="Proteomes" id="UP000242188"/>
    </source>
</evidence>
<dbReference type="Proteomes" id="UP000242188">
    <property type="component" value="Unassembled WGS sequence"/>
</dbReference>
<gene>
    <name evidence="4" type="ORF">KP79_PYT04585</name>
</gene>
<dbReference type="PANTHER" id="PTHR14557">
    <property type="entry name" value="PROTEIN C7ORF21"/>
    <property type="match status" value="1"/>
</dbReference>
<keyword evidence="2" id="KW-1133">Transmembrane helix</keyword>
<keyword evidence="2 4" id="KW-0812">Transmembrane</keyword>
<dbReference type="InterPro" id="IPR000626">
    <property type="entry name" value="Ubiquitin-like_dom"/>
</dbReference>
<accession>A0A210QWW5</accession>
<dbReference type="AlphaFoldDB" id="A0A210QWW5"/>
<dbReference type="Gene3D" id="3.10.20.90">
    <property type="entry name" value="Phosphatidylinositol 3-kinase Catalytic Subunit, Chain A, domain 1"/>
    <property type="match status" value="1"/>
</dbReference>
<name>A0A210QWW5_MIZYE</name>
<feature type="transmembrane region" description="Helical" evidence="2">
    <location>
        <begin position="12"/>
        <end position="30"/>
    </location>
</feature>
<feature type="transmembrane region" description="Helical" evidence="2">
    <location>
        <begin position="394"/>
        <end position="413"/>
    </location>
</feature>
<dbReference type="PANTHER" id="PTHR14557:SF5">
    <property type="entry name" value="UBIQUITIN-LIKE DOMAIN-CONTAINING PROTEIN"/>
    <property type="match status" value="1"/>
</dbReference>
<feature type="transmembrane region" description="Helical" evidence="2">
    <location>
        <begin position="419"/>
        <end position="441"/>
    </location>
</feature>
<evidence type="ECO:0000256" key="1">
    <source>
        <dbReference type="SAM" id="MobiDB-lite"/>
    </source>
</evidence>
<dbReference type="InterPro" id="IPR029071">
    <property type="entry name" value="Ubiquitin-like_domsf"/>
</dbReference>
<sequence length="456" mass="50353">MSLIEGVGDEVTLLFAFGAIIFIIIVAWISTNIQEIPFFSVIIVELTQRRRQRANANVPAADNETTTLPTDTALPDSTNETSSFEGSAQSGVEPTTGEHLSASCSSGTRAGQEANVTEETEVETTVRFVNVLDNDEGEIPDAVLHNIHGQRRREESGNEVPPIQENVESLEQSVDVTQSESQLIPDVHGDNLFETELRRRRVAFFDQKLNSNGQDAAETRADNSNDISVSGGDNLVKSNSADEQESSSAVCDKTVTGCDNLPNLSQEATSSSSASQSEERLHSVNQSEEANLEDELNVGDGRIRIRLKYLNDTQRHVVASPTDTVGQFRRLNFATELEDNKVVRFIFNGRDLRSDTMTLDSYNVVDNSVLHCLVTQINRETAPPRVDTEGGFDMGTIMLPLFGVILCIMWYLRFEYRPFFSATSTISLFGITSLYVAAVLASWESHRRGQAHDHID</sequence>
<feature type="compositionally biased region" description="Low complexity" evidence="1">
    <location>
        <begin position="65"/>
        <end position="78"/>
    </location>
</feature>
<evidence type="ECO:0000259" key="3">
    <source>
        <dbReference type="PROSITE" id="PS50053"/>
    </source>
</evidence>
<dbReference type="OrthoDB" id="161999at2759"/>
<evidence type="ECO:0000256" key="2">
    <source>
        <dbReference type="SAM" id="Phobius"/>
    </source>
</evidence>
<organism evidence="4 5">
    <name type="scientific">Mizuhopecten yessoensis</name>
    <name type="common">Japanese scallop</name>
    <name type="synonym">Patinopecten yessoensis</name>
    <dbReference type="NCBI Taxonomy" id="6573"/>
    <lineage>
        <taxon>Eukaryota</taxon>
        <taxon>Metazoa</taxon>
        <taxon>Spiralia</taxon>
        <taxon>Lophotrochozoa</taxon>
        <taxon>Mollusca</taxon>
        <taxon>Bivalvia</taxon>
        <taxon>Autobranchia</taxon>
        <taxon>Pteriomorphia</taxon>
        <taxon>Pectinida</taxon>
        <taxon>Pectinoidea</taxon>
        <taxon>Pectinidae</taxon>
        <taxon>Mizuhopecten</taxon>
    </lineage>
</organism>
<proteinExistence type="predicted"/>